<proteinExistence type="predicted"/>
<dbReference type="SUPFAM" id="SSF47413">
    <property type="entry name" value="lambda repressor-like DNA-binding domains"/>
    <property type="match status" value="1"/>
</dbReference>
<dbReference type="EMBL" id="BLAE01000007">
    <property type="protein sequence ID" value="GES07649.1"/>
    <property type="molecule type" value="Genomic_DNA"/>
</dbReference>
<evidence type="ECO:0000313" key="2">
    <source>
        <dbReference type="EMBL" id="GES07649.1"/>
    </source>
</evidence>
<sequence length="475" mass="51609">MALDQQDLRENLERIFAGQEMEAACRTRDLGAIIRTLMKYGVTQGKIAGLTGISQGRLSEYKTGKRVPMAKSIFESVANGLDMPANLRRALGLAAASEPGKISPSVQGNGLPTDTYELQLLAEAVGRGGESVRRRELLQLAGKIGSSAVMAQSEIAERLAAALARPNAMDESIVREIEARSFGFHRLEQLIAAPILFGGIAAHLREVSVLLSGTAADPRDELRHRLIVVAGESSTLAGWIAADKGDITTARSFYQTAERAAKEANDPEIHACVLGYRSYSSGMKGAHGRSRALLSGALEILSPTASPGTLSWIAARHAEESVALGDRSQALRSWAKAEEAYSMADPEEDRVWTRFLDQERFDTFRISTLAGVGRVDEAQESALTLLARLPQSRRQRSVIILETIATAYFVQGAVNETARLALQGLTALRETAYTIWLPKYEALGQGLMRWRNQPLVRAFLEDIAMTKAQFGSSRG</sequence>
<dbReference type="InterPro" id="IPR011990">
    <property type="entry name" value="TPR-like_helical_dom_sf"/>
</dbReference>
<dbReference type="CDD" id="cd00093">
    <property type="entry name" value="HTH_XRE"/>
    <property type="match status" value="1"/>
</dbReference>
<gene>
    <name evidence="2" type="ORF">Amac_012440</name>
</gene>
<organism evidence="2 3">
    <name type="scientific">Acrocarpospora macrocephala</name>
    <dbReference type="NCBI Taxonomy" id="150177"/>
    <lineage>
        <taxon>Bacteria</taxon>
        <taxon>Bacillati</taxon>
        <taxon>Actinomycetota</taxon>
        <taxon>Actinomycetes</taxon>
        <taxon>Streptosporangiales</taxon>
        <taxon>Streptosporangiaceae</taxon>
        <taxon>Acrocarpospora</taxon>
    </lineage>
</organism>
<evidence type="ECO:0000259" key="1">
    <source>
        <dbReference type="PROSITE" id="PS50943"/>
    </source>
</evidence>
<dbReference type="Proteomes" id="UP000331127">
    <property type="component" value="Unassembled WGS sequence"/>
</dbReference>
<accession>A0A5M3WHE9</accession>
<dbReference type="PROSITE" id="PS50943">
    <property type="entry name" value="HTH_CROC1"/>
    <property type="match status" value="1"/>
</dbReference>
<evidence type="ECO:0000313" key="3">
    <source>
        <dbReference type="Proteomes" id="UP000331127"/>
    </source>
</evidence>
<dbReference type="AlphaFoldDB" id="A0A5M3WHE9"/>
<comment type="caution">
    <text evidence="2">The sequence shown here is derived from an EMBL/GenBank/DDBJ whole genome shotgun (WGS) entry which is preliminary data.</text>
</comment>
<feature type="domain" description="HTH cro/C1-type" evidence="1">
    <location>
        <begin position="33"/>
        <end position="87"/>
    </location>
</feature>
<name>A0A5M3WHE9_9ACTN</name>
<dbReference type="OrthoDB" id="3213425at2"/>
<keyword evidence="3" id="KW-1185">Reference proteome</keyword>
<reference evidence="2 3" key="1">
    <citation type="submission" date="2019-10" db="EMBL/GenBank/DDBJ databases">
        <title>Whole genome shotgun sequence of Acrocarpospora macrocephala NBRC 16266.</title>
        <authorList>
            <person name="Ichikawa N."/>
            <person name="Kimura A."/>
            <person name="Kitahashi Y."/>
            <person name="Komaki H."/>
            <person name="Oguchi A."/>
        </authorList>
    </citation>
    <scope>NUCLEOTIDE SEQUENCE [LARGE SCALE GENOMIC DNA]</scope>
    <source>
        <strain evidence="2 3">NBRC 16266</strain>
    </source>
</reference>
<dbReference type="GO" id="GO:0003677">
    <property type="term" value="F:DNA binding"/>
    <property type="evidence" value="ECO:0007669"/>
    <property type="project" value="InterPro"/>
</dbReference>
<dbReference type="InterPro" id="IPR010982">
    <property type="entry name" value="Lambda_DNA-bd_dom_sf"/>
</dbReference>
<protein>
    <recommendedName>
        <fullName evidence="1">HTH cro/C1-type domain-containing protein</fullName>
    </recommendedName>
</protein>
<dbReference type="RefSeq" id="WP_155353342.1">
    <property type="nucleotide sequence ID" value="NZ_BAAAHL010000041.1"/>
</dbReference>
<dbReference type="InterPro" id="IPR001387">
    <property type="entry name" value="Cro/C1-type_HTH"/>
</dbReference>
<dbReference type="Gene3D" id="1.25.40.10">
    <property type="entry name" value="Tetratricopeptide repeat domain"/>
    <property type="match status" value="1"/>
</dbReference>